<reference evidence="1" key="1">
    <citation type="submission" date="2023-10" db="EMBL/GenBank/DDBJ databases">
        <authorList>
            <person name="Rodriguez Cubillos JULIANA M."/>
            <person name="De Vega J."/>
        </authorList>
    </citation>
    <scope>NUCLEOTIDE SEQUENCE</scope>
</reference>
<organism evidence="1 2">
    <name type="scientific">Trifolium pratense</name>
    <name type="common">Red clover</name>
    <dbReference type="NCBI Taxonomy" id="57577"/>
    <lineage>
        <taxon>Eukaryota</taxon>
        <taxon>Viridiplantae</taxon>
        <taxon>Streptophyta</taxon>
        <taxon>Embryophyta</taxon>
        <taxon>Tracheophyta</taxon>
        <taxon>Spermatophyta</taxon>
        <taxon>Magnoliopsida</taxon>
        <taxon>eudicotyledons</taxon>
        <taxon>Gunneridae</taxon>
        <taxon>Pentapetalae</taxon>
        <taxon>rosids</taxon>
        <taxon>fabids</taxon>
        <taxon>Fabales</taxon>
        <taxon>Fabaceae</taxon>
        <taxon>Papilionoideae</taxon>
        <taxon>50 kb inversion clade</taxon>
        <taxon>NPAAA clade</taxon>
        <taxon>Hologalegina</taxon>
        <taxon>IRL clade</taxon>
        <taxon>Trifolieae</taxon>
        <taxon>Trifolium</taxon>
    </lineage>
</organism>
<keyword evidence="2" id="KW-1185">Reference proteome</keyword>
<accession>A0ACB0L2A4</accession>
<proteinExistence type="predicted"/>
<name>A0ACB0L2A4_TRIPR</name>
<evidence type="ECO:0000313" key="1">
    <source>
        <dbReference type="EMBL" id="CAJ2663532.1"/>
    </source>
</evidence>
<gene>
    <name evidence="1" type="ORF">MILVUS5_LOCUS28934</name>
</gene>
<sequence length="212" mass="23867">MSIVQENPPKSSFRKFFQSLDEWFEYKHKDKWIEDMKGSISLTASIIATMTFSLATNPPGGVVQASLDDVNRRCLTSNVTGVRLCVGEALLGSLDHNGYLPFLRVPLSGTKVTVYSNTICFIAALSVIFLLVSGIPMDNTFTIWLLSTLMCFTLTFLALTYMFAAIMITPNSIWSSYENVFAIALIVWISIVVIVHGFHILRLFVRHYKCYK</sequence>
<evidence type="ECO:0000313" key="2">
    <source>
        <dbReference type="Proteomes" id="UP001177021"/>
    </source>
</evidence>
<dbReference type="Proteomes" id="UP001177021">
    <property type="component" value="Unassembled WGS sequence"/>
</dbReference>
<protein>
    <submittedName>
        <fullName evidence="1">Uncharacterized protein</fullName>
    </submittedName>
</protein>
<comment type="caution">
    <text evidence="1">The sequence shown here is derived from an EMBL/GenBank/DDBJ whole genome shotgun (WGS) entry which is preliminary data.</text>
</comment>
<dbReference type="EMBL" id="CASHSV030000409">
    <property type="protein sequence ID" value="CAJ2663532.1"/>
    <property type="molecule type" value="Genomic_DNA"/>
</dbReference>